<evidence type="ECO:0000313" key="3">
    <source>
        <dbReference type="Proteomes" id="UP001500973"/>
    </source>
</evidence>
<gene>
    <name evidence="2" type="ORF">GCM10009601_53530</name>
</gene>
<evidence type="ECO:0000313" key="2">
    <source>
        <dbReference type="EMBL" id="GAA1432487.1"/>
    </source>
</evidence>
<dbReference type="Proteomes" id="UP001500973">
    <property type="component" value="Unassembled WGS sequence"/>
</dbReference>
<reference evidence="3" key="1">
    <citation type="journal article" date="2019" name="Int. J. Syst. Evol. Microbiol.">
        <title>The Global Catalogue of Microorganisms (GCM) 10K type strain sequencing project: providing services to taxonomists for standard genome sequencing and annotation.</title>
        <authorList>
            <consortium name="The Broad Institute Genomics Platform"/>
            <consortium name="The Broad Institute Genome Sequencing Center for Infectious Disease"/>
            <person name="Wu L."/>
            <person name="Ma J."/>
        </authorList>
    </citation>
    <scope>NUCLEOTIDE SEQUENCE [LARGE SCALE GENOMIC DNA]</scope>
    <source>
        <strain evidence="3">JCM 11756</strain>
    </source>
</reference>
<organism evidence="2 3">
    <name type="scientific">Streptomyces thermospinosisporus</name>
    <dbReference type="NCBI Taxonomy" id="161482"/>
    <lineage>
        <taxon>Bacteria</taxon>
        <taxon>Bacillati</taxon>
        <taxon>Actinomycetota</taxon>
        <taxon>Actinomycetes</taxon>
        <taxon>Kitasatosporales</taxon>
        <taxon>Streptomycetaceae</taxon>
        <taxon>Streptomyces</taxon>
    </lineage>
</organism>
<evidence type="ECO:0000259" key="1">
    <source>
        <dbReference type="Pfam" id="PF19054"/>
    </source>
</evidence>
<feature type="domain" description="DUF5753" evidence="1">
    <location>
        <begin position="2"/>
        <end position="86"/>
    </location>
</feature>
<protein>
    <recommendedName>
        <fullName evidence="1">DUF5753 domain-containing protein</fullName>
    </recommendedName>
</protein>
<comment type="caution">
    <text evidence="2">The sequence shown here is derived from an EMBL/GenBank/DDBJ whole genome shotgun (WGS) entry which is preliminary data.</text>
</comment>
<dbReference type="EMBL" id="BAAAIZ010000096">
    <property type="protein sequence ID" value="GAA1432487.1"/>
    <property type="molecule type" value="Genomic_DNA"/>
</dbReference>
<sequence length="92" mass="9896">MGRLLEVGPPRNVALQVLPFERAIPVALLGPMVLLETRAHERFAFTEGSLASDLSADPGVVNRATERLSMIRAQALSPAESARFIDGMVAQP</sequence>
<dbReference type="Pfam" id="PF19054">
    <property type="entry name" value="DUF5753"/>
    <property type="match status" value="1"/>
</dbReference>
<proteinExistence type="predicted"/>
<accession>A0ABP4JYL0</accession>
<dbReference type="InterPro" id="IPR043917">
    <property type="entry name" value="DUF5753"/>
</dbReference>
<keyword evidence="3" id="KW-1185">Reference proteome</keyword>
<name>A0ABP4JYL0_9ACTN</name>